<evidence type="ECO:0000313" key="3">
    <source>
        <dbReference type="Proteomes" id="UP000799766"/>
    </source>
</evidence>
<proteinExistence type="predicted"/>
<feature type="transmembrane region" description="Helical" evidence="1">
    <location>
        <begin position="6"/>
        <end position="25"/>
    </location>
</feature>
<reference evidence="2" key="1">
    <citation type="journal article" date="2020" name="Stud. Mycol.">
        <title>101 Dothideomycetes genomes: a test case for predicting lifestyles and emergence of pathogens.</title>
        <authorList>
            <person name="Haridas S."/>
            <person name="Albert R."/>
            <person name="Binder M."/>
            <person name="Bloem J."/>
            <person name="Labutti K."/>
            <person name="Salamov A."/>
            <person name="Andreopoulos B."/>
            <person name="Baker S."/>
            <person name="Barry K."/>
            <person name="Bills G."/>
            <person name="Bluhm B."/>
            <person name="Cannon C."/>
            <person name="Castanera R."/>
            <person name="Culley D."/>
            <person name="Daum C."/>
            <person name="Ezra D."/>
            <person name="Gonzalez J."/>
            <person name="Henrissat B."/>
            <person name="Kuo A."/>
            <person name="Liang C."/>
            <person name="Lipzen A."/>
            <person name="Lutzoni F."/>
            <person name="Magnuson J."/>
            <person name="Mondo S."/>
            <person name="Nolan M."/>
            <person name="Ohm R."/>
            <person name="Pangilinan J."/>
            <person name="Park H.-J."/>
            <person name="Ramirez L."/>
            <person name="Alfaro M."/>
            <person name="Sun H."/>
            <person name="Tritt A."/>
            <person name="Yoshinaga Y."/>
            <person name="Zwiers L.-H."/>
            <person name="Turgeon B."/>
            <person name="Goodwin S."/>
            <person name="Spatafora J."/>
            <person name="Crous P."/>
            <person name="Grigoriev I."/>
        </authorList>
    </citation>
    <scope>NUCLEOTIDE SEQUENCE</scope>
    <source>
        <strain evidence="2">ATCC 16933</strain>
    </source>
</reference>
<sequence length="85" mass="9870">MFLLRFSVSPGLVAVFVLLTFVCWYRLRAFISGKILQTICAFRSDFLGSVFVVWFDHLSFVHSIRPFLVSLLRLCRFCCLPFSVL</sequence>
<evidence type="ECO:0000313" key="2">
    <source>
        <dbReference type="EMBL" id="KAF2458626.1"/>
    </source>
</evidence>
<keyword evidence="1" id="KW-0472">Membrane</keyword>
<dbReference type="AlphaFoldDB" id="A0A6A6P3S6"/>
<evidence type="ECO:0000256" key="1">
    <source>
        <dbReference type="SAM" id="Phobius"/>
    </source>
</evidence>
<protein>
    <submittedName>
        <fullName evidence="2">Uncharacterized protein</fullName>
    </submittedName>
</protein>
<dbReference type="Proteomes" id="UP000799766">
    <property type="component" value="Unassembled WGS sequence"/>
</dbReference>
<accession>A0A6A6P3S6</accession>
<dbReference type="EMBL" id="MU001677">
    <property type="protein sequence ID" value="KAF2458626.1"/>
    <property type="molecule type" value="Genomic_DNA"/>
</dbReference>
<keyword evidence="1" id="KW-0812">Transmembrane</keyword>
<gene>
    <name evidence="2" type="ORF">BDY21DRAFT_378415</name>
</gene>
<keyword evidence="1" id="KW-1133">Transmembrane helix</keyword>
<organism evidence="2 3">
    <name type="scientific">Lineolata rhizophorae</name>
    <dbReference type="NCBI Taxonomy" id="578093"/>
    <lineage>
        <taxon>Eukaryota</taxon>
        <taxon>Fungi</taxon>
        <taxon>Dikarya</taxon>
        <taxon>Ascomycota</taxon>
        <taxon>Pezizomycotina</taxon>
        <taxon>Dothideomycetes</taxon>
        <taxon>Dothideomycetes incertae sedis</taxon>
        <taxon>Lineolatales</taxon>
        <taxon>Lineolataceae</taxon>
        <taxon>Lineolata</taxon>
    </lineage>
</organism>
<keyword evidence="3" id="KW-1185">Reference proteome</keyword>
<name>A0A6A6P3S6_9PEZI</name>